<sequence length="130" mass="14312">MNIFWELNLQKGGENMATKNNSGSNLIVYLVVAVLVGGFIGYLIGQNNKPFSQAYMNQTASMMKDNGSTMMQMGKMMMSGGAMMQQKGQAYGDQEMMQQGKELEENGQMMQTKGNSMSERGTGMTQMMGQ</sequence>
<dbReference type="EMBL" id="LBYB01000001">
    <property type="protein sequence ID" value="KKR42783.1"/>
    <property type="molecule type" value="Genomic_DNA"/>
</dbReference>
<evidence type="ECO:0000313" key="2">
    <source>
        <dbReference type="EMBL" id="KKR42783.1"/>
    </source>
</evidence>
<keyword evidence="1" id="KW-0812">Transmembrane</keyword>
<proteinExistence type="predicted"/>
<comment type="caution">
    <text evidence="2">The sequence shown here is derived from an EMBL/GenBank/DDBJ whole genome shotgun (WGS) entry which is preliminary data.</text>
</comment>
<evidence type="ECO:0000256" key="1">
    <source>
        <dbReference type="SAM" id="Phobius"/>
    </source>
</evidence>
<organism evidence="2 3">
    <name type="scientific">Candidatus Daviesbacteria bacterium GW2011_GWC2_40_12</name>
    <dbReference type="NCBI Taxonomy" id="1618431"/>
    <lineage>
        <taxon>Bacteria</taxon>
        <taxon>Candidatus Daviesiibacteriota</taxon>
    </lineage>
</organism>
<dbReference type="AlphaFoldDB" id="A0A0G0QRL3"/>
<accession>A0A0G0QRL3</accession>
<name>A0A0G0QRL3_9BACT</name>
<feature type="transmembrane region" description="Helical" evidence="1">
    <location>
        <begin position="26"/>
        <end position="45"/>
    </location>
</feature>
<reference evidence="2 3" key="1">
    <citation type="journal article" date="2015" name="Nature">
        <title>rRNA introns, odd ribosomes, and small enigmatic genomes across a large radiation of phyla.</title>
        <authorList>
            <person name="Brown C.T."/>
            <person name="Hug L.A."/>
            <person name="Thomas B.C."/>
            <person name="Sharon I."/>
            <person name="Castelle C.J."/>
            <person name="Singh A."/>
            <person name="Wilkins M.J."/>
            <person name="Williams K.H."/>
            <person name="Banfield J.F."/>
        </authorList>
    </citation>
    <scope>NUCLEOTIDE SEQUENCE [LARGE SCALE GENOMIC DNA]</scope>
</reference>
<protein>
    <submittedName>
        <fullName evidence="2">Uncharacterized protein</fullName>
    </submittedName>
</protein>
<evidence type="ECO:0000313" key="3">
    <source>
        <dbReference type="Proteomes" id="UP000034881"/>
    </source>
</evidence>
<keyword evidence="1" id="KW-1133">Transmembrane helix</keyword>
<keyword evidence="1" id="KW-0472">Membrane</keyword>
<gene>
    <name evidence="2" type="ORF">UT77_C0001G0234</name>
</gene>
<dbReference type="Proteomes" id="UP000034881">
    <property type="component" value="Unassembled WGS sequence"/>
</dbReference>